<evidence type="ECO:0000256" key="2">
    <source>
        <dbReference type="ARBA" id="ARBA00022679"/>
    </source>
</evidence>
<evidence type="ECO:0000256" key="3">
    <source>
        <dbReference type="ARBA" id="ARBA00051003"/>
    </source>
</evidence>
<evidence type="ECO:0000256" key="1">
    <source>
        <dbReference type="ARBA" id="ARBA00009995"/>
    </source>
</evidence>
<evidence type="ECO:0000259" key="6">
    <source>
        <dbReference type="Pfam" id="PF26168"/>
    </source>
</evidence>
<dbReference type="PANTHER" id="PTHR11926:SF774">
    <property type="entry name" value="UDP-GLYCOSYLTRANSFERASE 85A1-RELATED"/>
    <property type="match status" value="1"/>
</dbReference>
<keyword evidence="7" id="KW-0328">Glycosyltransferase</keyword>
<reference evidence="7 8" key="1">
    <citation type="submission" date="2024-06" db="EMBL/GenBank/DDBJ databases">
        <title>A chromosome level genome sequence of Diviner's sage (Salvia divinorum).</title>
        <authorList>
            <person name="Ford S.A."/>
            <person name="Ro D.-K."/>
            <person name="Ness R.W."/>
            <person name="Phillips M.A."/>
        </authorList>
    </citation>
    <scope>NUCLEOTIDE SEQUENCE [LARGE SCALE GENOMIC DNA]</scope>
    <source>
        <strain evidence="7">SAF-2024a</strain>
        <tissue evidence="7">Leaf</tissue>
    </source>
</reference>
<dbReference type="Gene3D" id="3.40.50.2000">
    <property type="entry name" value="Glycogen Phosphorylase B"/>
    <property type="match status" value="2"/>
</dbReference>
<evidence type="ECO:0000256" key="4">
    <source>
        <dbReference type="ARBA" id="ARBA00066940"/>
    </source>
</evidence>
<protein>
    <recommendedName>
        <fullName evidence="5">7-deoxyloganetin glucosyltransferase</fullName>
        <ecNumber evidence="4">2.4.1.324</ecNumber>
    </recommendedName>
</protein>
<dbReference type="Proteomes" id="UP001567538">
    <property type="component" value="Unassembled WGS sequence"/>
</dbReference>
<feature type="domain" description="Glycosyltransferase N-terminal" evidence="6">
    <location>
        <begin position="9"/>
        <end position="135"/>
    </location>
</feature>
<organism evidence="7 8">
    <name type="scientific">Salvia divinorum</name>
    <name type="common">Maria pastora</name>
    <name type="synonym">Diviner's sage</name>
    <dbReference type="NCBI Taxonomy" id="28513"/>
    <lineage>
        <taxon>Eukaryota</taxon>
        <taxon>Viridiplantae</taxon>
        <taxon>Streptophyta</taxon>
        <taxon>Embryophyta</taxon>
        <taxon>Tracheophyta</taxon>
        <taxon>Spermatophyta</taxon>
        <taxon>Magnoliopsida</taxon>
        <taxon>eudicotyledons</taxon>
        <taxon>Gunneridae</taxon>
        <taxon>Pentapetalae</taxon>
        <taxon>asterids</taxon>
        <taxon>lamiids</taxon>
        <taxon>Lamiales</taxon>
        <taxon>Lamiaceae</taxon>
        <taxon>Nepetoideae</taxon>
        <taxon>Mentheae</taxon>
        <taxon>Salviinae</taxon>
        <taxon>Salvia</taxon>
        <taxon>Salvia subgen. Calosphace</taxon>
    </lineage>
</organism>
<dbReference type="PANTHER" id="PTHR11926">
    <property type="entry name" value="GLUCOSYL/GLUCURONOSYL TRANSFERASES"/>
    <property type="match status" value="1"/>
</dbReference>
<dbReference type="FunFam" id="3.40.50.2000:FF:000027">
    <property type="entry name" value="Glycosyltransferase"/>
    <property type="match status" value="1"/>
</dbReference>
<evidence type="ECO:0000313" key="8">
    <source>
        <dbReference type="Proteomes" id="UP001567538"/>
    </source>
</evidence>
<keyword evidence="2 7" id="KW-0808">Transferase</keyword>
<dbReference type="GO" id="GO:0035251">
    <property type="term" value="F:UDP-glucosyltransferase activity"/>
    <property type="evidence" value="ECO:0007669"/>
    <property type="project" value="UniProtKB-ARBA"/>
</dbReference>
<accession>A0ABD1G9N4</accession>
<dbReference type="EMBL" id="JBEAFC010000009">
    <property type="protein sequence ID" value="KAL1540455.1"/>
    <property type="molecule type" value="Genomic_DNA"/>
</dbReference>
<comment type="similarity">
    <text evidence="1">Belongs to the UDP-glycosyltransferase family.</text>
</comment>
<dbReference type="InterPro" id="IPR058980">
    <property type="entry name" value="Glyco_transf_N"/>
</dbReference>
<gene>
    <name evidence="7" type="ORF">AAHA92_24809</name>
</gene>
<name>A0ABD1G9N4_SALDI</name>
<dbReference type="Pfam" id="PF00201">
    <property type="entry name" value="UDPGT"/>
    <property type="match status" value="1"/>
</dbReference>
<keyword evidence="8" id="KW-1185">Reference proteome</keyword>
<sequence length="475" mass="52575">MGSRKPHAICIPFPAQGHINPMLKLAKLLHHDGFHITFVNTDYNHRRLLKARGAGALNGLSGFRFETIPDGLPPSETTDATQDIPSLCESTTTTCLEPFKQLVARLNEAGDAPPVSCIVSDGVMSFTAEAAAELGLPEVLFWTTSAGGFYAYTQFEKIIEMGYAPLKDASYLTNGYLDTVVEGIPALKGIRLRDIPSFIRTTNLDEFIIEFIFAETRRAQRASAIILNTFEALEQNTLDALSAFLPPIYAVGPLHLLEIELTDSRLDRLGSNLWKEEPECLYWLDSQEPNSVVYVNFGSITVMTPGQLTEFAWGLANSGVSFLWIIRPDLVSGDNAVLAPEFLEATRGRGQMASWCPQEKVLGRPAIGGFLTHNGWNSTIESMASGVPMICWPFFAEQQTNCWYCCSHWGVGMEIDSDVKRGEVEKQVRSLMAGEEGKEMRRRAVEWKNLAAEAAKGTSQQNLRKVIDEVMLTKV</sequence>
<dbReference type="FunFam" id="3.40.50.2000:FF:000055">
    <property type="entry name" value="Glycosyltransferase"/>
    <property type="match status" value="1"/>
</dbReference>
<proteinExistence type="inferred from homology"/>
<dbReference type="CDD" id="cd03784">
    <property type="entry name" value="GT1_Gtf-like"/>
    <property type="match status" value="1"/>
</dbReference>
<comment type="caution">
    <text evidence="7">The sequence shown here is derived from an EMBL/GenBank/DDBJ whole genome shotgun (WGS) entry which is preliminary data.</text>
</comment>
<dbReference type="SUPFAM" id="SSF53756">
    <property type="entry name" value="UDP-Glycosyltransferase/glycogen phosphorylase"/>
    <property type="match status" value="1"/>
</dbReference>
<evidence type="ECO:0000313" key="7">
    <source>
        <dbReference type="EMBL" id="KAL1540455.1"/>
    </source>
</evidence>
<dbReference type="AlphaFoldDB" id="A0ABD1G9N4"/>
<comment type="catalytic activity">
    <reaction evidence="3">
        <text>7-deoxyloganetin + UDP-alpha-D-glucose = 7-deoxyloganin + UDP + H(+)</text>
        <dbReference type="Rhea" id="RHEA:39899"/>
        <dbReference type="ChEBI" id="CHEBI:15378"/>
        <dbReference type="ChEBI" id="CHEBI:18370"/>
        <dbReference type="ChEBI" id="CHEBI:58223"/>
        <dbReference type="ChEBI" id="CHEBI:58885"/>
        <dbReference type="ChEBI" id="CHEBI:76849"/>
        <dbReference type="EC" id="2.4.1.324"/>
    </reaction>
</comment>
<dbReference type="InterPro" id="IPR002213">
    <property type="entry name" value="UDP_glucos_trans"/>
</dbReference>
<evidence type="ECO:0000256" key="5">
    <source>
        <dbReference type="ARBA" id="ARBA00067782"/>
    </source>
</evidence>
<dbReference type="Pfam" id="PF26168">
    <property type="entry name" value="Glyco_transf_N"/>
    <property type="match status" value="1"/>
</dbReference>
<dbReference type="EC" id="2.4.1.324" evidence="4"/>